<organism evidence="2 3">
    <name type="scientific">Pricia mediterranea</name>
    <dbReference type="NCBI Taxonomy" id="3076079"/>
    <lineage>
        <taxon>Bacteria</taxon>
        <taxon>Pseudomonadati</taxon>
        <taxon>Bacteroidota</taxon>
        <taxon>Flavobacteriia</taxon>
        <taxon>Flavobacteriales</taxon>
        <taxon>Flavobacteriaceae</taxon>
        <taxon>Pricia</taxon>
    </lineage>
</organism>
<protein>
    <submittedName>
        <fullName evidence="2">ASCH domain-containing protein</fullName>
    </submittedName>
</protein>
<dbReference type="Pfam" id="PF04266">
    <property type="entry name" value="ASCH"/>
    <property type="match status" value="1"/>
</dbReference>
<reference evidence="2 3" key="1">
    <citation type="submission" date="2023-09" db="EMBL/GenBank/DDBJ databases">
        <title>Novel taxa isolated from Blanes Bay.</title>
        <authorList>
            <person name="Rey-Velasco X."/>
            <person name="Lucena T."/>
        </authorList>
    </citation>
    <scope>NUCLEOTIDE SEQUENCE [LARGE SCALE GENOMIC DNA]</scope>
    <source>
        <strain evidence="2 3">S334</strain>
    </source>
</reference>
<dbReference type="EMBL" id="JAVTTP010000001">
    <property type="protein sequence ID" value="MDT7829102.1"/>
    <property type="molecule type" value="Genomic_DNA"/>
</dbReference>
<dbReference type="RefSeq" id="WP_314014823.1">
    <property type="nucleotide sequence ID" value="NZ_JAVTTP010000001.1"/>
</dbReference>
<dbReference type="InterPro" id="IPR015947">
    <property type="entry name" value="PUA-like_sf"/>
</dbReference>
<evidence type="ECO:0000259" key="1">
    <source>
        <dbReference type="SMART" id="SM01022"/>
    </source>
</evidence>
<feature type="domain" description="ASCH" evidence="1">
    <location>
        <begin position="29"/>
        <end position="152"/>
    </location>
</feature>
<evidence type="ECO:0000313" key="3">
    <source>
        <dbReference type="Proteomes" id="UP001250656"/>
    </source>
</evidence>
<gene>
    <name evidence="2" type="ORF">RQM65_10540</name>
</gene>
<dbReference type="PANTHER" id="PTHR39203:SF1">
    <property type="entry name" value="CYTOPLASMIC PROTEIN"/>
    <property type="match status" value="1"/>
</dbReference>
<dbReference type="PANTHER" id="PTHR39203">
    <property type="entry name" value="CYTOPLASMIC PROTEIN-RELATED"/>
    <property type="match status" value="1"/>
</dbReference>
<keyword evidence="3" id="KW-1185">Reference proteome</keyword>
<dbReference type="Gene3D" id="3.10.400.10">
    <property type="entry name" value="Sulfate adenylyltransferase"/>
    <property type="match status" value="1"/>
</dbReference>
<dbReference type="CDD" id="cd06553">
    <property type="entry name" value="ASCH_Ef3133_like"/>
    <property type="match status" value="1"/>
</dbReference>
<accession>A0ABU3L607</accession>
<dbReference type="InterPro" id="IPR009326">
    <property type="entry name" value="DUF984"/>
</dbReference>
<proteinExistence type="predicted"/>
<dbReference type="SMART" id="SM01022">
    <property type="entry name" value="ASCH"/>
    <property type="match status" value="1"/>
</dbReference>
<name>A0ABU3L607_9FLAO</name>
<dbReference type="InterPro" id="IPR007374">
    <property type="entry name" value="ASCH_domain"/>
</dbReference>
<dbReference type="SUPFAM" id="SSF88697">
    <property type="entry name" value="PUA domain-like"/>
    <property type="match status" value="1"/>
</dbReference>
<sequence>MENKSARALWGDYLDKHLEHVFVNAPRTIHFSNNEKDANDYAVLVKKGIKKATSMSLLGLQHRGEPLPKIGDFLVVTDWEGRAQCLVRTTKVTLKPFFAIDVTYALKEGIGDKSLAHWKKVHWDFFADELQRFGREPRESMIVVCQEFEKVS</sequence>
<dbReference type="PIRSF" id="PIRSF021320">
    <property type="entry name" value="DUF984"/>
    <property type="match status" value="1"/>
</dbReference>
<evidence type="ECO:0000313" key="2">
    <source>
        <dbReference type="EMBL" id="MDT7829102.1"/>
    </source>
</evidence>
<dbReference type="Proteomes" id="UP001250656">
    <property type="component" value="Unassembled WGS sequence"/>
</dbReference>
<comment type="caution">
    <text evidence="2">The sequence shown here is derived from an EMBL/GenBank/DDBJ whole genome shotgun (WGS) entry which is preliminary data.</text>
</comment>